<accession>A0ACC0ACZ9</accession>
<reference evidence="2" key="1">
    <citation type="journal article" date="2023" name="Nat. Plants">
        <title>Single-cell RNA sequencing provides a high-resolution roadmap for understanding the multicellular compartmentation of specialized metabolism.</title>
        <authorList>
            <person name="Sun S."/>
            <person name="Shen X."/>
            <person name="Li Y."/>
            <person name="Li Y."/>
            <person name="Wang S."/>
            <person name="Li R."/>
            <person name="Zhang H."/>
            <person name="Shen G."/>
            <person name="Guo B."/>
            <person name="Wei J."/>
            <person name="Xu J."/>
            <person name="St-Pierre B."/>
            <person name="Chen S."/>
            <person name="Sun C."/>
        </authorList>
    </citation>
    <scope>NUCLEOTIDE SEQUENCE [LARGE SCALE GENOMIC DNA]</scope>
</reference>
<proteinExistence type="predicted"/>
<sequence length="255" mass="28999">MLLRKLRRNRMQGRNIVEEVLCLSAQRGYTVFYRNREGLDISSLHFRVETTNRAESEHSEDRKISGSESGSGSSSGSVSGPSPRGIGRSPRSGKGRARGRNSGRSSLSFVVNPDSPSTPFPFNNAFLDFMYEFIQNRKNVELIKKTNWEDGTAPYKHWMDTPDHLYVIANTFNFCVVLIARLGSTPVLPLYSDMDCTAGTQFNGFISEQDHFIQQYHQDVQVGGWAEPYHNRIVDWITRYREMYPAQSHAHVAIN</sequence>
<dbReference type="Proteomes" id="UP001060085">
    <property type="component" value="Linkage Group LG06"/>
</dbReference>
<organism evidence="1 2">
    <name type="scientific">Catharanthus roseus</name>
    <name type="common">Madagascar periwinkle</name>
    <name type="synonym">Vinca rosea</name>
    <dbReference type="NCBI Taxonomy" id="4058"/>
    <lineage>
        <taxon>Eukaryota</taxon>
        <taxon>Viridiplantae</taxon>
        <taxon>Streptophyta</taxon>
        <taxon>Embryophyta</taxon>
        <taxon>Tracheophyta</taxon>
        <taxon>Spermatophyta</taxon>
        <taxon>Magnoliopsida</taxon>
        <taxon>eudicotyledons</taxon>
        <taxon>Gunneridae</taxon>
        <taxon>Pentapetalae</taxon>
        <taxon>asterids</taxon>
        <taxon>lamiids</taxon>
        <taxon>Gentianales</taxon>
        <taxon>Apocynaceae</taxon>
        <taxon>Rauvolfioideae</taxon>
        <taxon>Vinceae</taxon>
        <taxon>Catharanthinae</taxon>
        <taxon>Catharanthus</taxon>
    </lineage>
</organism>
<dbReference type="EMBL" id="CM044706">
    <property type="protein sequence ID" value="KAI5658461.1"/>
    <property type="molecule type" value="Genomic_DNA"/>
</dbReference>
<gene>
    <name evidence="1" type="ORF">M9H77_27254</name>
</gene>
<evidence type="ECO:0000313" key="2">
    <source>
        <dbReference type="Proteomes" id="UP001060085"/>
    </source>
</evidence>
<comment type="caution">
    <text evidence="1">The sequence shown here is derived from an EMBL/GenBank/DDBJ whole genome shotgun (WGS) entry which is preliminary data.</text>
</comment>
<name>A0ACC0ACZ9_CATRO</name>
<keyword evidence="2" id="KW-1185">Reference proteome</keyword>
<evidence type="ECO:0000313" key="1">
    <source>
        <dbReference type="EMBL" id="KAI5658461.1"/>
    </source>
</evidence>
<protein>
    <submittedName>
        <fullName evidence="1">Uncharacterized protein</fullName>
    </submittedName>
</protein>